<dbReference type="Pfam" id="PF15072">
    <property type="entry name" value="HROB"/>
    <property type="match status" value="1"/>
</dbReference>
<feature type="compositionally biased region" description="Polar residues" evidence="1">
    <location>
        <begin position="103"/>
        <end position="114"/>
    </location>
</feature>
<organism evidence="3 4">
    <name type="scientific">Oryzias latipes</name>
    <name type="common">Japanese rice fish</name>
    <name type="synonym">Japanese killifish</name>
    <dbReference type="NCBI Taxonomy" id="8090"/>
    <lineage>
        <taxon>Eukaryota</taxon>
        <taxon>Metazoa</taxon>
        <taxon>Chordata</taxon>
        <taxon>Craniata</taxon>
        <taxon>Vertebrata</taxon>
        <taxon>Euteleostomi</taxon>
        <taxon>Actinopterygii</taxon>
        <taxon>Neopterygii</taxon>
        <taxon>Teleostei</taxon>
        <taxon>Neoteleostei</taxon>
        <taxon>Acanthomorphata</taxon>
        <taxon>Ovalentaria</taxon>
        <taxon>Atherinomorphae</taxon>
        <taxon>Beloniformes</taxon>
        <taxon>Adrianichthyidae</taxon>
        <taxon>Oryziinae</taxon>
        <taxon>Oryzias</taxon>
    </lineage>
</organism>
<feature type="domain" description="Homologous recombination OB-fold protein OB-fold" evidence="2">
    <location>
        <begin position="394"/>
        <end position="450"/>
    </location>
</feature>
<dbReference type="Proteomes" id="UP000001038">
    <property type="component" value="Chromosome 8"/>
</dbReference>
<name>A0A3B3IKT7_ORYLA</name>
<reference evidence="3" key="3">
    <citation type="submission" date="2025-09" db="UniProtKB">
        <authorList>
            <consortium name="Ensembl"/>
        </authorList>
    </citation>
    <scope>IDENTIFICATION</scope>
    <source>
        <strain evidence="3">Hd-rR</strain>
    </source>
</reference>
<dbReference type="Bgee" id="ENSORLG00000029612">
    <property type="expression patterns" value="Expressed in ovary and 10 other cell types or tissues"/>
</dbReference>
<evidence type="ECO:0000313" key="3">
    <source>
        <dbReference type="Ensembl" id="ENSORLP00000044556.1"/>
    </source>
</evidence>
<dbReference type="FunCoup" id="A0A3B3IKT7">
    <property type="interactions" value="222"/>
</dbReference>
<feature type="compositionally biased region" description="Low complexity" evidence="1">
    <location>
        <begin position="303"/>
        <end position="314"/>
    </location>
</feature>
<dbReference type="GeneTree" id="ENSGT00400000022305"/>
<feature type="region of interest" description="Disordered" evidence="1">
    <location>
        <begin position="103"/>
        <end position="123"/>
    </location>
</feature>
<dbReference type="InParanoid" id="A0A3B3IKT7"/>
<dbReference type="InterPro" id="IPR058570">
    <property type="entry name" value="HROB_OB"/>
</dbReference>
<protein>
    <submittedName>
        <fullName evidence="3">Homologous recombination factor with OB-fold</fullName>
    </submittedName>
</protein>
<accession>A0A3B3IKT7</accession>
<feature type="compositionally biased region" description="Polar residues" evidence="1">
    <location>
        <begin position="228"/>
        <end position="241"/>
    </location>
</feature>
<dbReference type="PANTHER" id="PTHR14523">
    <property type="entry name" value="UNCHARACTERIZED PROTEIN C17ORF53 HOMOLOG"/>
    <property type="match status" value="1"/>
</dbReference>
<dbReference type="AlphaFoldDB" id="A0A3B3IKT7"/>
<dbReference type="Ensembl" id="ENSORLT00000027582.1">
    <property type="protein sequence ID" value="ENSORLP00000044556.1"/>
    <property type="gene ID" value="ENSORLG00000029612.1"/>
</dbReference>
<feature type="region of interest" description="Disordered" evidence="1">
    <location>
        <begin position="141"/>
        <end position="267"/>
    </location>
</feature>
<evidence type="ECO:0000256" key="1">
    <source>
        <dbReference type="SAM" id="MobiDB-lite"/>
    </source>
</evidence>
<dbReference type="GO" id="GO:0000725">
    <property type="term" value="P:recombinational repair"/>
    <property type="evidence" value="ECO:0007669"/>
    <property type="project" value="InterPro"/>
</dbReference>
<feature type="region of interest" description="Disordered" evidence="1">
    <location>
        <begin position="279"/>
        <end position="314"/>
    </location>
</feature>
<reference evidence="3 4" key="1">
    <citation type="journal article" date="2007" name="Nature">
        <title>The medaka draft genome and insights into vertebrate genome evolution.</title>
        <authorList>
            <person name="Kasahara M."/>
            <person name="Naruse K."/>
            <person name="Sasaki S."/>
            <person name="Nakatani Y."/>
            <person name="Qu W."/>
            <person name="Ahsan B."/>
            <person name="Yamada T."/>
            <person name="Nagayasu Y."/>
            <person name="Doi K."/>
            <person name="Kasai Y."/>
            <person name="Jindo T."/>
            <person name="Kobayashi D."/>
            <person name="Shimada A."/>
            <person name="Toyoda A."/>
            <person name="Kuroki Y."/>
            <person name="Fujiyama A."/>
            <person name="Sasaki T."/>
            <person name="Shimizu A."/>
            <person name="Asakawa S."/>
            <person name="Shimizu N."/>
            <person name="Hashimoto S."/>
            <person name="Yang J."/>
            <person name="Lee Y."/>
            <person name="Matsushima K."/>
            <person name="Sugano S."/>
            <person name="Sakaizumi M."/>
            <person name="Narita T."/>
            <person name="Ohishi K."/>
            <person name="Haga S."/>
            <person name="Ohta F."/>
            <person name="Nomoto H."/>
            <person name="Nogata K."/>
            <person name="Morishita T."/>
            <person name="Endo T."/>
            <person name="Shin-I T."/>
            <person name="Takeda H."/>
            <person name="Morishita S."/>
            <person name="Kohara Y."/>
        </authorList>
    </citation>
    <scope>NUCLEOTIDE SEQUENCE [LARGE SCALE GENOMIC DNA]</scope>
    <source>
        <strain evidence="3 4">Hd-rR</strain>
    </source>
</reference>
<feature type="compositionally biased region" description="Basic and acidic residues" evidence="1">
    <location>
        <begin position="171"/>
        <end position="182"/>
    </location>
</feature>
<proteinExistence type="predicted"/>
<sequence>MTAMTCRLGGLFSLDEDFDDEDVLGTDWHTDSASEAASAAATMSSAANAEQEEVGLQQRRDCPPPLCDGATSRTFRAAAQNAALALRQIPPTTRALRSPLITSNDSKQLASQNHSDPKGLLTSSVDLDDFDDWDVDLADLDECDSSSKQPPPAAAEPSSSAKALRPSALRGSHDRTFREHTPETSGSSCFTAARRSLPANPGSSNPPQSPVVLRSLAAASPASSSFSNPQQTHKPWTTPRASPQAHGLFETVSPSVPPSALSPHPLHTPVLTNRLVQLVSASSKLPKKRPRSESRQRRTRRFPGPAGLLPQQPQAQNLDQIVVSVPKTPAHGAAARPPSQASCSQTEEEEFSAGGWAAMKAEMGLDERNPSCFLHSYSVVMVLRKAALKQLARNKVPNMAVLLKSIIHTNADAKAVFRDPTGEMQGTVHRRLLEERAEELRVGAVLLLKQTMTWMSCWERCLRTPAASEPSPSPRRLLHHLQEPVKYVQDGLEKGFLFCRKCLISRKVPFLMMRKFERKLLISEICFVFFVNTEFMLIPVSHKKCIYMLSCPLFFCHRPQCSSLLRSPLSVSYRCGLFEAEFAGEVSFQPHEGSHTEVMKRWRLSGRICPGLLQHLSFFLTNQGKPLHSSCGAEARINPSAVHTERENGM</sequence>
<evidence type="ECO:0000313" key="4">
    <source>
        <dbReference type="Proteomes" id="UP000001038"/>
    </source>
</evidence>
<gene>
    <name evidence="3" type="primary">hrob</name>
</gene>
<evidence type="ECO:0000259" key="2">
    <source>
        <dbReference type="Pfam" id="PF15072"/>
    </source>
</evidence>
<reference evidence="3" key="2">
    <citation type="submission" date="2025-08" db="UniProtKB">
        <authorList>
            <consortium name="Ensembl"/>
        </authorList>
    </citation>
    <scope>IDENTIFICATION</scope>
    <source>
        <strain evidence="3">Hd-rR</strain>
    </source>
</reference>
<dbReference type="InterPro" id="IPR028045">
    <property type="entry name" value="HROB"/>
</dbReference>
<keyword evidence="4" id="KW-1185">Reference proteome</keyword>
<feature type="compositionally biased region" description="Low complexity" evidence="1">
    <location>
        <begin position="215"/>
        <end position="227"/>
    </location>
</feature>
<feature type="region of interest" description="Disordered" evidence="1">
    <location>
        <begin position="329"/>
        <end position="349"/>
    </location>
</feature>
<feature type="compositionally biased region" description="Low complexity" evidence="1">
    <location>
        <begin position="251"/>
        <end position="267"/>
    </location>
</feature>
<dbReference type="PANTHER" id="PTHR14523:SF1">
    <property type="entry name" value="HOMOLOGOUS RECOMBINATION OB-FOLD PROTEIN"/>
    <property type="match status" value="1"/>
</dbReference>